<organism evidence="1 2">
    <name type="scientific">Crossiella equi</name>
    <dbReference type="NCBI Taxonomy" id="130796"/>
    <lineage>
        <taxon>Bacteria</taxon>
        <taxon>Bacillati</taxon>
        <taxon>Actinomycetota</taxon>
        <taxon>Actinomycetes</taxon>
        <taxon>Pseudonocardiales</taxon>
        <taxon>Pseudonocardiaceae</taxon>
        <taxon>Crossiella</taxon>
    </lineage>
</organism>
<name>A0ABS5ABN2_9PSEU</name>
<comment type="caution">
    <text evidence="1">The sequence shown here is derived from an EMBL/GenBank/DDBJ whole genome shotgun (WGS) entry which is preliminary data.</text>
</comment>
<keyword evidence="2" id="KW-1185">Reference proteome</keyword>
<gene>
    <name evidence="1" type="ORF">JOF53_002855</name>
</gene>
<dbReference type="RefSeq" id="WP_276329083.1">
    <property type="nucleotide sequence ID" value="NZ_JAGIOO010000001.1"/>
</dbReference>
<evidence type="ECO:0000313" key="2">
    <source>
        <dbReference type="Proteomes" id="UP001519363"/>
    </source>
</evidence>
<accession>A0ABS5ABN2</accession>
<dbReference type="Proteomes" id="UP001519363">
    <property type="component" value="Unassembled WGS sequence"/>
</dbReference>
<evidence type="ECO:0000313" key="1">
    <source>
        <dbReference type="EMBL" id="MBP2473983.1"/>
    </source>
</evidence>
<protein>
    <submittedName>
        <fullName evidence="1">Uncharacterized protein</fullName>
    </submittedName>
</protein>
<sequence length="40" mass="3914">MLRSWAPSVAAVAATATPAGSARIAANTLSRTRVASSGSV</sequence>
<dbReference type="EMBL" id="JAGIOO010000001">
    <property type="protein sequence ID" value="MBP2473983.1"/>
    <property type="molecule type" value="Genomic_DNA"/>
</dbReference>
<proteinExistence type="predicted"/>
<reference evidence="1 2" key="1">
    <citation type="submission" date="2021-03" db="EMBL/GenBank/DDBJ databases">
        <title>Sequencing the genomes of 1000 actinobacteria strains.</title>
        <authorList>
            <person name="Klenk H.-P."/>
        </authorList>
    </citation>
    <scope>NUCLEOTIDE SEQUENCE [LARGE SCALE GENOMIC DNA]</scope>
    <source>
        <strain evidence="1 2">DSM 44580</strain>
    </source>
</reference>